<keyword evidence="2" id="KW-1185">Reference proteome</keyword>
<protein>
    <submittedName>
        <fullName evidence="1">Uncharacterized protein</fullName>
    </submittedName>
</protein>
<comment type="caution">
    <text evidence="1">The sequence shown here is derived from an EMBL/GenBank/DDBJ whole genome shotgun (WGS) entry which is preliminary data.</text>
</comment>
<proteinExistence type="predicted"/>
<dbReference type="Proteomes" id="UP000805193">
    <property type="component" value="Unassembled WGS sequence"/>
</dbReference>
<feature type="non-terminal residue" evidence="1">
    <location>
        <position position="1"/>
    </location>
</feature>
<organism evidence="1 2">
    <name type="scientific">Ixodes persulcatus</name>
    <name type="common">Taiga tick</name>
    <dbReference type="NCBI Taxonomy" id="34615"/>
    <lineage>
        <taxon>Eukaryota</taxon>
        <taxon>Metazoa</taxon>
        <taxon>Ecdysozoa</taxon>
        <taxon>Arthropoda</taxon>
        <taxon>Chelicerata</taxon>
        <taxon>Arachnida</taxon>
        <taxon>Acari</taxon>
        <taxon>Parasitiformes</taxon>
        <taxon>Ixodida</taxon>
        <taxon>Ixodoidea</taxon>
        <taxon>Ixodidae</taxon>
        <taxon>Ixodinae</taxon>
        <taxon>Ixodes</taxon>
    </lineage>
</organism>
<evidence type="ECO:0000313" key="2">
    <source>
        <dbReference type="Proteomes" id="UP000805193"/>
    </source>
</evidence>
<reference evidence="1 2" key="1">
    <citation type="journal article" date="2020" name="Cell">
        <title>Large-Scale Comparative Analyses of Tick Genomes Elucidate Their Genetic Diversity and Vector Capacities.</title>
        <authorList>
            <consortium name="Tick Genome and Microbiome Consortium (TIGMIC)"/>
            <person name="Jia N."/>
            <person name="Wang J."/>
            <person name="Shi W."/>
            <person name="Du L."/>
            <person name="Sun Y."/>
            <person name="Zhan W."/>
            <person name="Jiang J.F."/>
            <person name="Wang Q."/>
            <person name="Zhang B."/>
            <person name="Ji P."/>
            <person name="Bell-Sakyi L."/>
            <person name="Cui X.M."/>
            <person name="Yuan T.T."/>
            <person name="Jiang B.G."/>
            <person name="Yang W.F."/>
            <person name="Lam T.T."/>
            <person name="Chang Q.C."/>
            <person name="Ding S.J."/>
            <person name="Wang X.J."/>
            <person name="Zhu J.G."/>
            <person name="Ruan X.D."/>
            <person name="Zhao L."/>
            <person name="Wei J.T."/>
            <person name="Ye R.Z."/>
            <person name="Que T.C."/>
            <person name="Du C.H."/>
            <person name="Zhou Y.H."/>
            <person name="Cheng J.X."/>
            <person name="Dai P.F."/>
            <person name="Guo W.B."/>
            <person name="Han X.H."/>
            <person name="Huang E.J."/>
            <person name="Li L.F."/>
            <person name="Wei W."/>
            <person name="Gao Y.C."/>
            <person name="Liu J.Z."/>
            <person name="Shao H.Z."/>
            <person name="Wang X."/>
            <person name="Wang C.C."/>
            <person name="Yang T.C."/>
            <person name="Huo Q.B."/>
            <person name="Li W."/>
            <person name="Chen H.Y."/>
            <person name="Chen S.E."/>
            <person name="Zhou L.G."/>
            <person name="Ni X.B."/>
            <person name="Tian J.H."/>
            <person name="Sheng Y."/>
            <person name="Liu T."/>
            <person name="Pan Y.S."/>
            <person name="Xia L.Y."/>
            <person name="Li J."/>
            <person name="Zhao F."/>
            <person name="Cao W.C."/>
        </authorList>
    </citation>
    <scope>NUCLEOTIDE SEQUENCE [LARGE SCALE GENOMIC DNA]</scope>
    <source>
        <strain evidence="1">Iper-2018</strain>
    </source>
</reference>
<gene>
    <name evidence="1" type="ORF">HPB47_009069</name>
</gene>
<evidence type="ECO:0000313" key="1">
    <source>
        <dbReference type="EMBL" id="KAG0413771.1"/>
    </source>
</evidence>
<dbReference type="EMBL" id="JABSTQ010011234">
    <property type="protein sequence ID" value="KAG0413771.1"/>
    <property type="molecule type" value="Genomic_DNA"/>
</dbReference>
<name>A0AC60P2X5_IXOPE</name>
<accession>A0AC60P2X5</accession>
<sequence>VKKHHQLEDEGRLLPAPRGGQVVRLRDSSQILQRRHGRWLSSAAESSAPVENGGKLPTRIIGK</sequence>